<organism evidence="2 3">
    <name type="scientific">Pseudocohnilembus persalinus</name>
    <name type="common">Ciliate</name>
    <dbReference type="NCBI Taxonomy" id="266149"/>
    <lineage>
        <taxon>Eukaryota</taxon>
        <taxon>Sar</taxon>
        <taxon>Alveolata</taxon>
        <taxon>Ciliophora</taxon>
        <taxon>Intramacronucleata</taxon>
        <taxon>Oligohymenophorea</taxon>
        <taxon>Scuticociliatia</taxon>
        <taxon>Philasterida</taxon>
        <taxon>Pseudocohnilembidae</taxon>
        <taxon>Pseudocohnilembus</taxon>
    </lineage>
</organism>
<evidence type="ECO:0000313" key="2">
    <source>
        <dbReference type="EMBL" id="KRX10931.1"/>
    </source>
</evidence>
<protein>
    <recommendedName>
        <fullName evidence="4">Ion transport domain-containing protein</fullName>
    </recommendedName>
</protein>
<evidence type="ECO:0008006" key="4">
    <source>
        <dbReference type="Google" id="ProtNLM"/>
    </source>
</evidence>
<keyword evidence="1" id="KW-0472">Membrane</keyword>
<evidence type="ECO:0000313" key="3">
    <source>
        <dbReference type="Proteomes" id="UP000054937"/>
    </source>
</evidence>
<keyword evidence="3" id="KW-1185">Reference proteome</keyword>
<keyword evidence="1" id="KW-1133">Transmembrane helix</keyword>
<dbReference type="EMBL" id="LDAU01000013">
    <property type="protein sequence ID" value="KRX10931.1"/>
    <property type="molecule type" value="Genomic_DNA"/>
</dbReference>
<feature type="transmembrane region" description="Helical" evidence="1">
    <location>
        <begin position="45"/>
        <end position="67"/>
    </location>
</feature>
<evidence type="ECO:0000256" key="1">
    <source>
        <dbReference type="SAM" id="Phobius"/>
    </source>
</evidence>
<dbReference type="InParanoid" id="A0A0V0R8Y3"/>
<reference evidence="2 3" key="1">
    <citation type="journal article" date="2015" name="Sci. Rep.">
        <title>Genome of the facultative scuticociliatosis pathogen Pseudocohnilembus persalinus provides insight into its virulence through horizontal gene transfer.</title>
        <authorList>
            <person name="Xiong J."/>
            <person name="Wang G."/>
            <person name="Cheng J."/>
            <person name="Tian M."/>
            <person name="Pan X."/>
            <person name="Warren A."/>
            <person name="Jiang C."/>
            <person name="Yuan D."/>
            <person name="Miao W."/>
        </authorList>
    </citation>
    <scope>NUCLEOTIDE SEQUENCE [LARGE SCALE GENOMIC DNA]</scope>
    <source>
        <strain evidence="2">36N120E</strain>
    </source>
</reference>
<comment type="caution">
    <text evidence="2">The sequence shown here is derived from an EMBL/GenBank/DDBJ whole genome shotgun (WGS) entry which is preliminary data.</text>
</comment>
<accession>A0A0V0R8Y3</accession>
<feature type="transmembrane region" description="Helical" evidence="1">
    <location>
        <begin position="6"/>
        <end position="25"/>
    </location>
</feature>
<sequence length="110" mass="12721">MAYAFIAVVSFYFPVLSVLLMLSIFKKLNLAQDILLAVLKPWRSLLVVLLIFVIVSYYFALMAYYNYNEKYSPNCESFSGCFYFVIDNTFKTDGGFISMYEGILILLKKN</sequence>
<gene>
    <name evidence="2" type="ORF">PPERSA_12055</name>
</gene>
<dbReference type="Proteomes" id="UP000054937">
    <property type="component" value="Unassembled WGS sequence"/>
</dbReference>
<keyword evidence="1" id="KW-0812">Transmembrane</keyword>
<dbReference type="SUPFAM" id="SSF81324">
    <property type="entry name" value="Voltage-gated potassium channels"/>
    <property type="match status" value="1"/>
</dbReference>
<proteinExistence type="predicted"/>
<name>A0A0V0R8Y3_PSEPJ</name>
<dbReference type="AlphaFoldDB" id="A0A0V0R8Y3"/>